<dbReference type="EMBL" id="LSRX01000017">
    <property type="protein sequence ID" value="OLQ14293.1"/>
    <property type="molecule type" value="Genomic_DNA"/>
</dbReference>
<accession>A0A1Q9F3N0</accession>
<sequence length="654" mass="72683">MGFAITKVFDAVRGIAPFKLNCGDKKGELAHIVVEMLQETNTTPQGKRDIEELHLGYLQDGVPTWTGDPITWQEYERTALPHVETPAAIEPPASGSLDESSPDAVEATEEEDPWTQHCSQQNRESTWSERGESHSSWHGWWHDDWWRYNGGERDDETGETLEILPDVVLGWLLLQKNQSQIEDIERHPEALTMQPQLTMAVKAPSTCTKKECLAELASFGQSLCLELSVEEPGHLVRKNRVEHGYMKGKIDGEPDLMETVANFGRHKGRSFKEIAEMDMQYLRWAVRETHTHGGVHWQLVQMTDYDQREASPPKNPKEEPVSSSNNNTTNQELILIFRALKKEVRAMKEAQSEEAAGSKSFVTILKEGCKDHGENTQPKISQKDVVTRVVGGAQQVIDKFEEARPGQAVSQVWCPDRLVGPIVNQGIMSGSFVLKPERLDQSDSRLAAASLGTAKDLLAGRLAEDPATKRVQPVKKESLVLDCLSKKAVSAHFHSETPSWGPASRAAAGILDMGCGGSVAARSGMPTRSRSQVKPVDFVDLRGPAVSPAWPSSMGKMNDTERFHLEEDAWQISGCKGRTEKAPEIQEESTEQRADADDARGIDEIKAMSSWDSGWGQDAPPDVPQMPDRKTHELHVRQVKHFLQHVKKAKGVGD</sequence>
<organism evidence="3 4">
    <name type="scientific">Symbiodinium microadriaticum</name>
    <name type="common">Dinoflagellate</name>
    <name type="synonym">Zooxanthella microadriatica</name>
    <dbReference type="NCBI Taxonomy" id="2951"/>
    <lineage>
        <taxon>Eukaryota</taxon>
        <taxon>Sar</taxon>
        <taxon>Alveolata</taxon>
        <taxon>Dinophyceae</taxon>
        <taxon>Suessiales</taxon>
        <taxon>Symbiodiniaceae</taxon>
        <taxon>Symbiodinium</taxon>
    </lineage>
</organism>
<evidence type="ECO:0000313" key="3">
    <source>
        <dbReference type="EMBL" id="OLQ14293.1"/>
    </source>
</evidence>
<feature type="region of interest" description="Disordered" evidence="1">
    <location>
        <begin position="306"/>
        <end position="328"/>
    </location>
</feature>
<gene>
    <name evidence="3" type="ORF">AK812_SmicGene1628</name>
</gene>
<feature type="region of interest" description="Disordered" evidence="1">
    <location>
        <begin position="576"/>
        <end position="596"/>
    </location>
</feature>
<dbReference type="AlphaFoldDB" id="A0A1Q9F3N0"/>
<dbReference type="Pfam" id="PF20600">
    <property type="entry name" value="ExoX-like_C"/>
    <property type="match status" value="1"/>
</dbReference>
<evidence type="ECO:0000259" key="2">
    <source>
        <dbReference type="Pfam" id="PF20600"/>
    </source>
</evidence>
<feature type="domain" description="Exodeoxyribonuclease X-like C-terminal" evidence="2">
    <location>
        <begin position="262"/>
        <end position="287"/>
    </location>
</feature>
<feature type="compositionally biased region" description="Basic and acidic residues" evidence="1">
    <location>
        <begin position="306"/>
        <end position="320"/>
    </location>
</feature>
<protein>
    <recommendedName>
        <fullName evidence="2">Exodeoxyribonuclease X-like C-terminal domain-containing protein</fullName>
    </recommendedName>
</protein>
<keyword evidence="4" id="KW-1185">Reference proteome</keyword>
<reference evidence="3 4" key="1">
    <citation type="submission" date="2016-02" db="EMBL/GenBank/DDBJ databases">
        <title>Genome analysis of coral dinoflagellate symbionts highlights evolutionary adaptations to a symbiotic lifestyle.</title>
        <authorList>
            <person name="Aranda M."/>
            <person name="Li Y."/>
            <person name="Liew Y.J."/>
            <person name="Baumgarten S."/>
            <person name="Simakov O."/>
            <person name="Wilson M."/>
            <person name="Piel J."/>
            <person name="Ashoor H."/>
            <person name="Bougouffa S."/>
            <person name="Bajic V.B."/>
            <person name="Ryu T."/>
            <person name="Ravasi T."/>
            <person name="Bayer T."/>
            <person name="Micklem G."/>
            <person name="Kim H."/>
            <person name="Bhak J."/>
            <person name="Lajeunesse T.C."/>
            <person name="Voolstra C.R."/>
        </authorList>
    </citation>
    <scope>NUCLEOTIDE SEQUENCE [LARGE SCALE GENOMIC DNA]</scope>
    <source>
        <strain evidence="3 4">CCMP2467</strain>
    </source>
</reference>
<evidence type="ECO:0000256" key="1">
    <source>
        <dbReference type="SAM" id="MobiDB-lite"/>
    </source>
</evidence>
<name>A0A1Q9F3N0_SYMMI</name>
<comment type="caution">
    <text evidence="3">The sequence shown here is derived from an EMBL/GenBank/DDBJ whole genome shotgun (WGS) entry which is preliminary data.</text>
</comment>
<dbReference type="InterPro" id="IPR046768">
    <property type="entry name" value="ExoX-like_C"/>
</dbReference>
<dbReference type="OrthoDB" id="429588at2759"/>
<evidence type="ECO:0000313" key="4">
    <source>
        <dbReference type="Proteomes" id="UP000186817"/>
    </source>
</evidence>
<feature type="compositionally biased region" description="Polar residues" evidence="1">
    <location>
        <begin position="116"/>
        <end position="125"/>
    </location>
</feature>
<proteinExistence type="predicted"/>
<feature type="compositionally biased region" description="Basic and acidic residues" evidence="1">
    <location>
        <begin position="126"/>
        <end position="136"/>
    </location>
</feature>
<feature type="compositionally biased region" description="Basic and acidic residues" evidence="1">
    <location>
        <begin position="577"/>
        <end position="596"/>
    </location>
</feature>
<feature type="region of interest" description="Disordered" evidence="1">
    <location>
        <begin position="609"/>
        <end position="628"/>
    </location>
</feature>
<feature type="region of interest" description="Disordered" evidence="1">
    <location>
        <begin position="87"/>
        <end position="136"/>
    </location>
</feature>
<dbReference type="Proteomes" id="UP000186817">
    <property type="component" value="Unassembled WGS sequence"/>
</dbReference>